<evidence type="ECO:0000313" key="3">
    <source>
        <dbReference type="Proteomes" id="UP000663827"/>
    </source>
</evidence>
<dbReference type="EMBL" id="CAJNJQ010000618">
    <property type="protein sequence ID" value="CAE7089482.1"/>
    <property type="molecule type" value="Genomic_DNA"/>
</dbReference>
<feature type="region of interest" description="Disordered" evidence="1">
    <location>
        <begin position="113"/>
        <end position="136"/>
    </location>
</feature>
<feature type="region of interest" description="Disordered" evidence="1">
    <location>
        <begin position="161"/>
        <end position="207"/>
    </location>
</feature>
<accession>A0A8H3HUR2</accession>
<feature type="compositionally biased region" description="Low complexity" evidence="1">
    <location>
        <begin position="185"/>
        <end position="207"/>
    </location>
</feature>
<reference evidence="2" key="1">
    <citation type="submission" date="2021-01" db="EMBL/GenBank/DDBJ databases">
        <authorList>
            <person name="Kaushik A."/>
        </authorList>
    </citation>
    <scope>NUCLEOTIDE SEQUENCE</scope>
    <source>
        <strain evidence="2">AG5</strain>
    </source>
</reference>
<sequence length="207" mass="20407">MYGTTLFVAAVALQAGANPVRLFERQASTSSVSATSSLSSLLTSVAIPTPTNSAPVAEPTFPSFPFPGSNGTYYICSFPSSNTTDPTTSLSATSASATATGSVSILPEEVLTPSGVSTSSASPSATKPVPTTSFSGSVPTVTPTTLTVVGPSTTAIIECIPVPTGAHPHPPPPGSGSSVPPVPAPTVISDTLTSSAPTSSPLSSTLI</sequence>
<organism evidence="2 3">
    <name type="scientific">Rhizoctonia solani</name>
    <dbReference type="NCBI Taxonomy" id="456999"/>
    <lineage>
        <taxon>Eukaryota</taxon>
        <taxon>Fungi</taxon>
        <taxon>Dikarya</taxon>
        <taxon>Basidiomycota</taxon>
        <taxon>Agaricomycotina</taxon>
        <taxon>Agaricomycetes</taxon>
        <taxon>Cantharellales</taxon>
        <taxon>Ceratobasidiaceae</taxon>
        <taxon>Rhizoctonia</taxon>
    </lineage>
</organism>
<gene>
    <name evidence="2" type="ORF">RDB_LOCUS30721</name>
</gene>
<protein>
    <submittedName>
        <fullName evidence="2">Uncharacterized protein</fullName>
    </submittedName>
</protein>
<name>A0A8H3HUR2_9AGAM</name>
<evidence type="ECO:0000313" key="2">
    <source>
        <dbReference type="EMBL" id="CAE7089482.1"/>
    </source>
</evidence>
<comment type="caution">
    <text evidence="2">The sequence shown here is derived from an EMBL/GenBank/DDBJ whole genome shotgun (WGS) entry which is preliminary data.</text>
</comment>
<feature type="compositionally biased region" description="Pro residues" evidence="1">
    <location>
        <begin position="168"/>
        <end position="184"/>
    </location>
</feature>
<dbReference type="AlphaFoldDB" id="A0A8H3HUR2"/>
<dbReference type="Proteomes" id="UP000663827">
    <property type="component" value="Unassembled WGS sequence"/>
</dbReference>
<evidence type="ECO:0000256" key="1">
    <source>
        <dbReference type="SAM" id="MobiDB-lite"/>
    </source>
</evidence>
<proteinExistence type="predicted"/>